<dbReference type="EMBL" id="JACSPQ010000001">
    <property type="protein sequence ID" value="MBD8001029.1"/>
    <property type="molecule type" value="Genomic_DNA"/>
</dbReference>
<dbReference type="RefSeq" id="WP_191709415.1">
    <property type="nucleotide sequence ID" value="NZ_JACSPQ010000001.1"/>
</dbReference>
<accession>A0ABR8V8E2</accession>
<protein>
    <submittedName>
        <fullName evidence="2">Abortive infection family protein</fullName>
    </submittedName>
</protein>
<reference evidence="2 3" key="1">
    <citation type="submission" date="2020-08" db="EMBL/GenBank/DDBJ databases">
        <title>A Genomic Blueprint of the Chicken Gut Microbiome.</title>
        <authorList>
            <person name="Gilroy R."/>
            <person name="Ravi A."/>
            <person name="Getino M."/>
            <person name="Pursley I."/>
            <person name="Horton D.L."/>
            <person name="Alikhan N.-F."/>
            <person name="Baker D."/>
            <person name="Gharbi K."/>
            <person name="Hall N."/>
            <person name="Watson M."/>
            <person name="Adriaenssens E.M."/>
            <person name="Foster-Nyarko E."/>
            <person name="Jarju S."/>
            <person name="Secka A."/>
            <person name="Antonio M."/>
            <person name="Oren A."/>
            <person name="Chaudhuri R."/>
            <person name="La Ragione R.M."/>
            <person name="Hildebrand F."/>
            <person name="Pallen M.J."/>
        </authorList>
    </citation>
    <scope>NUCLEOTIDE SEQUENCE [LARGE SCALE GENOMIC DNA]</scope>
    <source>
        <strain evidence="2 3">Sa1YUN3</strain>
    </source>
</reference>
<evidence type="ECO:0000313" key="3">
    <source>
        <dbReference type="Proteomes" id="UP000616346"/>
    </source>
</evidence>
<gene>
    <name evidence="2" type="ORF">H9626_02185</name>
</gene>
<dbReference type="Proteomes" id="UP000616346">
    <property type="component" value="Unassembled WGS sequence"/>
</dbReference>
<dbReference type="Pfam" id="PF14355">
    <property type="entry name" value="Abi_C"/>
    <property type="match status" value="1"/>
</dbReference>
<evidence type="ECO:0000259" key="1">
    <source>
        <dbReference type="Pfam" id="PF14355"/>
    </source>
</evidence>
<proteinExistence type="predicted"/>
<organism evidence="2 3">
    <name type="scientific">Phocaeicola faecium</name>
    <dbReference type="NCBI Taxonomy" id="2762213"/>
    <lineage>
        <taxon>Bacteria</taxon>
        <taxon>Pseudomonadati</taxon>
        <taxon>Bacteroidota</taxon>
        <taxon>Bacteroidia</taxon>
        <taxon>Bacteroidales</taxon>
        <taxon>Bacteroidaceae</taxon>
        <taxon>Phocaeicola</taxon>
    </lineage>
</organism>
<name>A0ABR8V8E2_9BACT</name>
<dbReference type="InterPro" id="IPR026001">
    <property type="entry name" value="Abi-like_C"/>
</dbReference>
<keyword evidence="3" id="KW-1185">Reference proteome</keyword>
<evidence type="ECO:0000313" key="2">
    <source>
        <dbReference type="EMBL" id="MBD8001029.1"/>
    </source>
</evidence>
<sequence>MKWIREHISKMPSFNYLNAHILTIENTIETNPDLCIEVCKSMIESLCKTILTNRAVAYNADWQFQTLVKLTLENVFTGELHKTNKIELIRRIASVVQKLGEMRNCSGFASHGQDKQHIPFDKTTALLTYKTTDVIGGFILHVYACSNSPNSRIHYEDCQSFNESFDEENPLELGGVILSASEALYKQDYEAYKEVYYSYLNNLKN</sequence>
<comment type="caution">
    <text evidence="2">The sequence shown here is derived from an EMBL/GenBank/DDBJ whole genome shotgun (WGS) entry which is preliminary data.</text>
</comment>
<feature type="domain" description="Abortive infection protein-like C-terminal" evidence="1">
    <location>
        <begin position="71"/>
        <end position="140"/>
    </location>
</feature>